<dbReference type="InterPro" id="IPR004839">
    <property type="entry name" value="Aminotransferase_I/II_large"/>
</dbReference>
<dbReference type="RefSeq" id="XP_013428250.1">
    <property type="nucleotide sequence ID" value="XM_013572796.1"/>
</dbReference>
<dbReference type="GO" id="GO:0030170">
    <property type="term" value="F:pyridoxal phosphate binding"/>
    <property type="evidence" value="ECO:0007669"/>
    <property type="project" value="InterPro"/>
</dbReference>
<dbReference type="GeneID" id="25415133"/>
<dbReference type="Proteomes" id="UP000027730">
    <property type="component" value="Unassembled WGS sequence"/>
</dbReference>
<evidence type="ECO:0000313" key="8">
    <source>
        <dbReference type="Proteomes" id="UP000027730"/>
    </source>
</evidence>
<dbReference type="InterPro" id="IPR015424">
    <property type="entry name" value="PyrdxlP-dep_Trfase"/>
</dbReference>
<dbReference type="EMBL" id="KL584708">
    <property type="protein sequence ID" value="KEQ74133.1"/>
    <property type="molecule type" value="Genomic_DNA"/>
</dbReference>
<evidence type="ECO:0000256" key="1">
    <source>
        <dbReference type="ARBA" id="ARBA00001933"/>
    </source>
</evidence>
<dbReference type="InterPro" id="IPR050596">
    <property type="entry name" value="AspAT/PAT-like"/>
</dbReference>
<keyword evidence="8" id="KW-1185">Reference proteome</keyword>
<keyword evidence="3 7" id="KW-0032">Aminotransferase</keyword>
<dbReference type="OrthoDB" id="7042322at2759"/>
<dbReference type="PANTHER" id="PTHR46383">
    <property type="entry name" value="ASPARTATE AMINOTRANSFERASE"/>
    <property type="match status" value="1"/>
</dbReference>
<keyword evidence="5" id="KW-0663">Pyridoxal phosphate</keyword>
<gene>
    <name evidence="7" type="ORF">M436DRAFT_72491</name>
</gene>
<evidence type="ECO:0000259" key="6">
    <source>
        <dbReference type="Pfam" id="PF00155"/>
    </source>
</evidence>
<feature type="domain" description="Aminotransferase class I/classII large" evidence="6">
    <location>
        <begin position="37"/>
        <end position="385"/>
    </location>
</feature>
<evidence type="ECO:0000256" key="2">
    <source>
        <dbReference type="ARBA" id="ARBA00007441"/>
    </source>
</evidence>
<accession>A0A074WLY7</accession>
<evidence type="ECO:0000313" key="7">
    <source>
        <dbReference type="EMBL" id="KEQ74133.1"/>
    </source>
</evidence>
<dbReference type="CDD" id="cd00609">
    <property type="entry name" value="AAT_like"/>
    <property type="match status" value="1"/>
</dbReference>
<evidence type="ECO:0000256" key="4">
    <source>
        <dbReference type="ARBA" id="ARBA00022679"/>
    </source>
</evidence>
<dbReference type="Gene3D" id="3.40.640.10">
    <property type="entry name" value="Type I PLP-dependent aspartate aminotransferase-like (Major domain)"/>
    <property type="match status" value="1"/>
</dbReference>
<dbReference type="SUPFAM" id="SSF53383">
    <property type="entry name" value="PLP-dependent transferases"/>
    <property type="match status" value="1"/>
</dbReference>
<evidence type="ECO:0000256" key="3">
    <source>
        <dbReference type="ARBA" id="ARBA00022576"/>
    </source>
</evidence>
<dbReference type="GO" id="GO:0008483">
    <property type="term" value="F:transaminase activity"/>
    <property type="evidence" value="ECO:0007669"/>
    <property type="project" value="UniProtKB-KW"/>
</dbReference>
<reference evidence="7 8" key="1">
    <citation type="journal article" date="2014" name="BMC Genomics">
        <title>Genome sequencing of four Aureobasidium pullulans varieties: biotechnological potential, stress tolerance, and description of new species.</title>
        <authorList>
            <person name="Gostin Ar C."/>
            <person name="Ohm R.A."/>
            <person name="Kogej T."/>
            <person name="Sonjak S."/>
            <person name="Turk M."/>
            <person name="Zajc J."/>
            <person name="Zalar P."/>
            <person name="Grube M."/>
            <person name="Sun H."/>
            <person name="Han J."/>
            <person name="Sharma A."/>
            <person name="Chiniquy J."/>
            <person name="Ngan C.Y."/>
            <person name="Lipzen A."/>
            <person name="Barry K."/>
            <person name="Grigoriev I.V."/>
            <person name="Gunde-Cimerman N."/>
        </authorList>
    </citation>
    <scope>NUCLEOTIDE SEQUENCE [LARGE SCALE GENOMIC DNA]</scope>
    <source>
        <strain evidence="7 8">CBS 147.97</strain>
    </source>
</reference>
<keyword evidence="4 7" id="KW-0808">Transferase</keyword>
<sequence>MQNLIVPAASQLQLSPTLEINEAVEAVRAQGRKFVHLGFGEATFPIQEKVLAVHAQYSRSTSYMPVAGLRALRQSIAQFNSTRLGLDISADQVVVAPGSKVLLFALFDVLQGDVLLPRPSWVSYEPQVKHANKRLFWVETDEEDRHTITKQALEDSYEAAIVAGGNPRIMLINSPSNPTGQTFSAENMKVVVDFCNVKQVLLISDEIYSDINFDGESSSASPLQQADSGVPSALIVMTGGLSKTYSAGGWRVGYAICPKSEAGDQLLRVLLAYASECWSAASSPSQHAAVEAFSTSEHMNQYRKSVSKLHALCTTRLYEGLLALGLRVAKPSGAFYVYPSFQPYAAQLARIGIRTSSELSKWLVNTCGIAALPGSAFGEEDEGRIGGRFRLRMATSYLYFANQEERYEKGYDLLEAAAQGREIHLPMLDEALSALAAAVDRLKAV</sequence>
<protein>
    <submittedName>
        <fullName evidence="7">Aminotransferase</fullName>
    </submittedName>
</protein>
<dbReference type="Gene3D" id="3.90.1150.10">
    <property type="entry name" value="Aspartate Aminotransferase, domain 1"/>
    <property type="match status" value="1"/>
</dbReference>
<organism evidence="7 8">
    <name type="scientific">Aureobasidium namibiae CBS 147.97</name>
    <dbReference type="NCBI Taxonomy" id="1043004"/>
    <lineage>
        <taxon>Eukaryota</taxon>
        <taxon>Fungi</taxon>
        <taxon>Dikarya</taxon>
        <taxon>Ascomycota</taxon>
        <taxon>Pezizomycotina</taxon>
        <taxon>Dothideomycetes</taxon>
        <taxon>Dothideomycetidae</taxon>
        <taxon>Dothideales</taxon>
        <taxon>Saccotheciaceae</taxon>
        <taxon>Aureobasidium</taxon>
    </lineage>
</organism>
<comment type="cofactor">
    <cofactor evidence="1">
        <name>pyridoxal 5'-phosphate</name>
        <dbReference type="ChEBI" id="CHEBI:597326"/>
    </cofactor>
</comment>
<dbReference type="PROSITE" id="PS00105">
    <property type="entry name" value="AA_TRANSFER_CLASS_1"/>
    <property type="match status" value="1"/>
</dbReference>
<dbReference type="AlphaFoldDB" id="A0A074WLY7"/>
<comment type="similarity">
    <text evidence="2">Belongs to the class-I pyridoxal-phosphate-dependent aminotransferase family.</text>
</comment>
<dbReference type="PANTHER" id="PTHR46383:SF1">
    <property type="entry name" value="ASPARTATE AMINOTRANSFERASE"/>
    <property type="match status" value="1"/>
</dbReference>
<name>A0A074WLY7_9PEZI</name>
<dbReference type="HOGENOM" id="CLU_017584_4_7_1"/>
<dbReference type="InterPro" id="IPR004838">
    <property type="entry name" value="NHTrfase_class1_PyrdxlP-BS"/>
</dbReference>
<dbReference type="InterPro" id="IPR015422">
    <property type="entry name" value="PyrdxlP-dep_Trfase_small"/>
</dbReference>
<proteinExistence type="inferred from homology"/>
<dbReference type="Pfam" id="PF00155">
    <property type="entry name" value="Aminotran_1_2"/>
    <property type="match status" value="1"/>
</dbReference>
<evidence type="ECO:0000256" key="5">
    <source>
        <dbReference type="ARBA" id="ARBA00022898"/>
    </source>
</evidence>
<dbReference type="GO" id="GO:0006520">
    <property type="term" value="P:amino acid metabolic process"/>
    <property type="evidence" value="ECO:0007669"/>
    <property type="project" value="InterPro"/>
</dbReference>
<dbReference type="STRING" id="1043004.A0A074WLY7"/>
<dbReference type="InterPro" id="IPR015421">
    <property type="entry name" value="PyrdxlP-dep_Trfase_major"/>
</dbReference>